<evidence type="ECO:0000313" key="1">
    <source>
        <dbReference type="EMBL" id="GAA3286962.1"/>
    </source>
</evidence>
<gene>
    <name evidence="1" type="ORF">GCM10020260_22650</name>
</gene>
<dbReference type="EMBL" id="BAAAYG010000010">
    <property type="protein sequence ID" value="GAA3286962.1"/>
    <property type="molecule type" value="Genomic_DNA"/>
</dbReference>
<name>A0ABP6REA4_9MICC</name>
<dbReference type="Proteomes" id="UP001501736">
    <property type="component" value="Unassembled WGS sequence"/>
</dbReference>
<evidence type="ECO:0000313" key="2">
    <source>
        <dbReference type="Proteomes" id="UP001501736"/>
    </source>
</evidence>
<reference evidence="2" key="1">
    <citation type="journal article" date="2019" name="Int. J. Syst. Evol. Microbiol.">
        <title>The Global Catalogue of Microorganisms (GCM) 10K type strain sequencing project: providing services to taxonomists for standard genome sequencing and annotation.</title>
        <authorList>
            <consortium name="The Broad Institute Genomics Platform"/>
            <consortium name="The Broad Institute Genome Sequencing Center for Infectious Disease"/>
            <person name="Wu L."/>
            <person name="Ma J."/>
        </authorList>
    </citation>
    <scope>NUCLEOTIDE SEQUENCE [LARGE SCALE GENOMIC DNA]</scope>
    <source>
        <strain evidence="2">JCM 11483</strain>
    </source>
</reference>
<sequence length="76" mass="8174">MLLSRMPAGQEGVGIAGDGALVRGRALAVLVFRDHGENGRSLKLGWDVGYTHDCLSHHMRRRQDGPIGIDLPPACV</sequence>
<proteinExistence type="predicted"/>
<comment type="caution">
    <text evidence="1">The sequence shown here is derived from an EMBL/GenBank/DDBJ whole genome shotgun (WGS) entry which is preliminary data.</text>
</comment>
<organism evidence="1 2">
    <name type="scientific">Nesterenkonia halobia</name>
    <dbReference type="NCBI Taxonomy" id="37922"/>
    <lineage>
        <taxon>Bacteria</taxon>
        <taxon>Bacillati</taxon>
        <taxon>Actinomycetota</taxon>
        <taxon>Actinomycetes</taxon>
        <taxon>Micrococcales</taxon>
        <taxon>Micrococcaceae</taxon>
        <taxon>Nesterenkonia</taxon>
    </lineage>
</organism>
<keyword evidence="2" id="KW-1185">Reference proteome</keyword>
<protein>
    <submittedName>
        <fullName evidence="1">Uncharacterized protein</fullName>
    </submittedName>
</protein>
<accession>A0ABP6REA4</accession>